<comment type="caution">
    <text evidence="8">The sequence shown here is derived from an EMBL/GenBank/DDBJ whole genome shotgun (WGS) entry which is preliminary data.</text>
</comment>
<dbReference type="GO" id="GO:0016740">
    <property type="term" value="F:transferase activity"/>
    <property type="evidence" value="ECO:0007669"/>
    <property type="project" value="UniProtKB-KW"/>
</dbReference>
<feature type="binding site" evidence="7">
    <location>
        <position position="156"/>
    </location>
    <ligand>
        <name>a 1,2-diacyl-sn-glycero-3-phospho-(1'-sn-glycerol)</name>
        <dbReference type="ChEBI" id="CHEBI:64716"/>
    </ligand>
</feature>
<comment type="similarity">
    <text evidence="1 7">Belongs to the Lgt family.</text>
</comment>
<feature type="transmembrane region" description="Helical" evidence="7">
    <location>
        <begin position="137"/>
        <end position="158"/>
    </location>
</feature>
<evidence type="ECO:0000256" key="3">
    <source>
        <dbReference type="ARBA" id="ARBA00022679"/>
    </source>
</evidence>
<dbReference type="NCBIfam" id="TIGR00544">
    <property type="entry name" value="lgt"/>
    <property type="match status" value="1"/>
</dbReference>
<evidence type="ECO:0000256" key="6">
    <source>
        <dbReference type="ARBA" id="ARBA00023136"/>
    </source>
</evidence>
<evidence type="ECO:0000313" key="9">
    <source>
        <dbReference type="Proteomes" id="UP000613030"/>
    </source>
</evidence>
<dbReference type="Pfam" id="PF01790">
    <property type="entry name" value="LGT"/>
    <property type="match status" value="1"/>
</dbReference>
<keyword evidence="2 7" id="KW-1003">Cell membrane</keyword>
<comment type="function">
    <text evidence="7">Catalyzes the transfer of the diacylglyceryl group from phosphatidylglycerol to the sulfhydryl group of the N-terminal cysteine of a prolipoprotein, the first step in the formation of mature lipoproteins.</text>
</comment>
<comment type="catalytic activity">
    <reaction evidence="7">
        <text>L-cysteinyl-[prolipoprotein] + a 1,2-diacyl-sn-glycero-3-phospho-(1'-sn-glycerol) = an S-1,2-diacyl-sn-glyceryl-L-cysteinyl-[prolipoprotein] + sn-glycerol 1-phosphate + H(+)</text>
        <dbReference type="Rhea" id="RHEA:56712"/>
        <dbReference type="Rhea" id="RHEA-COMP:14679"/>
        <dbReference type="Rhea" id="RHEA-COMP:14680"/>
        <dbReference type="ChEBI" id="CHEBI:15378"/>
        <dbReference type="ChEBI" id="CHEBI:29950"/>
        <dbReference type="ChEBI" id="CHEBI:57685"/>
        <dbReference type="ChEBI" id="CHEBI:64716"/>
        <dbReference type="ChEBI" id="CHEBI:140658"/>
        <dbReference type="EC" id="2.5.1.145"/>
    </reaction>
</comment>
<feature type="transmembrane region" description="Helical" evidence="7">
    <location>
        <begin position="253"/>
        <end position="269"/>
    </location>
</feature>
<dbReference type="InterPro" id="IPR001640">
    <property type="entry name" value="Lgt"/>
</dbReference>
<sequence length="283" mass="32172">MLPASFVTPAFIHWNPSPTLFDFGIFSVRWYGMLFALGLVLSYQILQHYFIKEKVVSSLLDSLTIYVVLAAVIGARLGHCLFYDFDYYADHILEIFLPVKFQPQFEFIGFQGLASHGGAFGILIAIAIFCIRRNISFFWVLDKLALVIPLAGCCIRLGNLMNSEILGKPTTVPWAFIFEQEDLKPRHPAQLYEALSYLLIFVALHFLNRGLDRRPGFIFGIFLVLLFATRFLLEFLKENQSPFESDLTFNMGQLLSIPFILLGLILAILKRGPETIDFSNKLG</sequence>
<feature type="transmembrane region" description="Helical" evidence="7">
    <location>
        <begin position="189"/>
        <end position="207"/>
    </location>
</feature>
<keyword evidence="6 7" id="KW-0472">Membrane</keyword>
<evidence type="ECO:0000256" key="5">
    <source>
        <dbReference type="ARBA" id="ARBA00022989"/>
    </source>
</evidence>
<dbReference type="PANTHER" id="PTHR30589:SF0">
    <property type="entry name" value="PHOSPHATIDYLGLYCEROL--PROLIPOPROTEIN DIACYLGLYCERYL TRANSFERASE"/>
    <property type="match status" value="1"/>
</dbReference>
<keyword evidence="4 7" id="KW-0812">Transmembrane</keyword>
<dbReference type="RefSeq" id="WP_202013828.1">
    <property type="nucleotide sequence ID" value="NZ_JAERRB010000009.1"/>
</dbReference>
<dbReference type="EMBL" id="JAERRB010000009">
    <property type="protein sequence ID" value="MBL0744187.1"/>
    <property type="molecule type" value="Genomic_DNA"/>
</dbReference>
<comment type="subcellular location">
    <subcellularLocation>
        <location evidence="7">Cell membrane</location>
        <topology evidence="7">Multi-pass membrane protein</topology>
    </subcellularLocation>
</comment>
<evidence type="ECO:0000256" key="2">
    <source>
        <dbReference type="ARBA" id="ARBA00022475"/>
    </source>
</evidence>
<gene>
    <name evidence="7 8" type="primary">lgt</name>
    <name evidence="8" type="ORF">JI741_23345</name>
</gene>
<reference evidence="8 9" key="1">
    <citation type="submission" date="2021-01" db="EMBL/GenBank/DDBJ databases">
        <title>Chryseolinea sp. Jin1 Genome sequencing and assembly.</title>
        <authorList>
            <person name="Kim I."/>
        </authorList>
    </citation>
    <scope>NUCLEOTIDE SEQUENCE [LARGE SCALE GENOMIC DNA]</scope>
    <source>
        <strain evidence="8 9">Jin1</strain>
    </source>
</reference>
<keyword evidence="5 7" id="KW-1133">Transmembrane helix</keyword>
<evidence type="ECO:0000256" key="1">
    <source>
        <dbReference type="ARBA" id="ARBA00007150"/>
    </source>
</evidence>
<keyword evidence="3 7" id="KW-0808">Transferase</keyword>
<dbReference type="Proteomes" id="UP000613030">
    <property type="component" value="Unassembled WGS sequence"/>
</dbReference>
<feature type="transmembrane region" description="Helical" evidence="7">
    <location>
        <begin position="216"/>
        <end position="233"/>
    </location>
</feature>
<dbReference type="PANTHER" id="PTHR30589">
    <property type="entry name" value="PROLIPOPROTEIN DIACYLGLYCERYL TRANSFERASE"/>
    <property type="match status" value="1"/>
</dbReference>
<dbReference type="HAMAP" id="MF_01147">
    <property type="entry name" value="Lgt"/>
    <property type="match status" value="1"/>
</dbReference>
<name>A0ABS1KZU2_9BACT</name>
<dbReference type="EC" id="2.5.1.145" evidence="7"/>
<evidence type="ECO:0000256" key="4">
    <source>
        <dbReference type="ARBA" id="ARBA00022692"/>
    </source>
</evidence>
<protein>
    <recommendedName>
        <fullName evidence="7">Phosphatidylglycerol--prolipoprotein diacylglyceryl transferase</fullName>
        <ecNumber evidence="7">2.5.1.145</ecNumber>
    </recommendedName>
</protein>
<feature type="transmembrane region" description="Helical" evidence="7">
    <location>
        <begin position="63"/>
        <end position="85"/>
    </location>
</feature>
<feature type="transmembrane region" description="Helical" evidence="7">
    <location>
        <begin position="30"/>
        <end position="51"/>
    </location>
</feature>
<feature type="transmembrane region" description="Helical" evidence="7">
    <location>
        <begin position="105"/>
        <end position="130"/>
    </location>
</feature>
<evidence type="ECO:0000313" key="8">
    <source>
        <dbReference type="EMBL" id="MBL0744187.1"/>
    </source>
</evidence>
<keyword evidence="9" id="KW-1185">Reference proteome</keyword>
<evidence type="ECO:0000256" key="7">
    <source>
        <dbReference type="HAMAP-Rule" id="MF_01147"/>
    </source>
</evidence>
<accession>A0ABS1KZU2</accession>
<organism evidence="8 9">
    <name type="scientific">Chryseolinea lacunae</name>
    <dbReference type="NCBI Taxonomy" id="2801331"/>
    <lineage>
        <taxon>Bacteria</taxon>
        <taxon>Pseudomonadati</taxon>
        <taxon>Bacteroidota</taxon>
        <taxon>Cytophagia</taxon>
        <taxon>Cytophagales</taxon>
        <taxon>Fulvivirgaceae</taxon>
        <taxon>Chryseolinea</taxon>
    </lineage>
</organism>
<comment type="pathway">
    <text evidence="7">Protein modification; lipoprotein biosynthesis (diacylglyceryl transfer).</text>
</comment>
<proteinExistence type="inferred from homology"/>